<organism evidence="3 4">
    <name type="scientific">Dryococelus australis</name>
    <dbReference type="NCBI Taxonomy" id="614101"/>
    <lineage>
        <taxon>Eukaryota</taxon>
        <taxon>Metazoa</taxon>
        <taxon>Ecdysozoa</taxon>
        <taxon>Arthropoda</taxon>
        <taxon>Hexapoda</taxon>
        <taxon>Insecta</taxon>
        <taxon>Pterygota</taxon>
        <taxon>Neoptera</taxon>
        <taxon>Polyneoptera</taxon>
        <taxon>Phasmatodea</taxon>
        <taxon>Verophasmatodea</taxon>
        <taxon>Anareolatae</taxon>
        <taxon>Phasmatidae</taxon>
        <taxon>Eurycanthinae</taxon>
        <taxon>Dryococelus</taxon>
    </lineage>
</organism>
<feature type="domain" description="DUF4817" evidence="2">
    <location>
        <begin position="227"/>
        <end position="276"/>
    </location>
</feature>
<dbReference type="Proteomes" id="UP001159363">
    <property type="component" value="Chromosome 3"/>
</dbReference>
<keyword evidence="4" id="KW-1185">Reference proteome</keyword>
<evidence type="ECO:0000256" key="1">
    <source>
        <dbReference type="SAM" id="MobiDB-lite"/>
    </source>
</evidence>
<sequence length="550" mass="62463">MSQQCDSSNSTSGHTSEAGNEVNATTVQRLRRGALTYYLDHTLRCCRPNSQHRIVHASAQQEMMQYSCKRSRLQQEAAITTVFTPPLWNFLKAPDYSWDNLATRSLRNCCEHFKLRAFQEAVVMKWSDYSLATQANLVRFLAGVLLDFRSGESCRTMPLVGGFSSRSPVLLPPCIPALLHAHLTSPSSAIKTSVLRAAQISSLHSTRLLSVLHQYELVTVVMQYTLQRLFLVKQYWMTNSVSETEKAYRCEFGVRKPSERNTIRALAGTLQTSGSLVSERGRRAHGCCGRQEQLQCYGLHITHHVSCDHREDYRRFHRTVAKRKGKGYFLLEVKIYKPMKPLRAECGEIWTAFNIEVLRADEGEVMCMEQRRNGRALGTGDPRKNLPISGIVQHDSLVRKSGSYPVGNRTRFAKVGVAYTPGFCRAWKLPGIQLSTIPRREGNGNSCGNFPLVAKNSRNVYAEAASAARTENKFYNATEQSSVQLLRKLAEYPLWYVLTLGALELDEVWRVGDRVYIYVLSFVEEWQRESRLSFSEARWPHRPVMFTVAS</sequence>
<dbReference type="Pfam" id="PF16087">
    <property type="entry name" value="DUF4817"/>
    <property type="match status" value="1"/>
</dbReference>
<feature type="region of interest" description="Disordered" evidence="1">
    <location>
        <begin position="1"/>
        <end position="24"/>
    </location>
</feature>
<evidence type="ECO:0000259" key="2">
    <source>
        <dbReference type="Pfam" id="PF16087"/>
    </source>
</evidence>
<dbReference type="EMBL" id="JARBHB010000003">
    <property type="protein sequence ID" value="KAJ8890847.1"/>
    <property type="molecule type" value="Genomic_DNA"/>
</dbReference>
<name>A0ABQ9I2L1_9NEOP</name>
<evidence type="ECO:0000313" key="3">
    <source>
        <dbReference type="EMBL" id="KAJ8890847.1"/>
    </source>
</evidence>
<evidence type="ECO:0000313" key="4">
    <source>
        <dbReference type="Proteomes" id="UP001159363"/>
    </source>
</evidence>
<accession>A0ABQ9I2L1</accession>
<gene>
    <name evidence="3" type="ORF">PR048_010356</name>
</gene>
<comment type="caution">
    <text evidence="3">The sequence shown here is derived from an EMBL/GenBank/DDBJ whole genome shotgun (WGS) entry which is preliminary data.</text>
</comment>
<proteinExistence type="predicted"/>
<dbReference type="InterPro" id="IPR032135">
    <property type="entry name" value="DUF4817"/>
</dbReference>
<protein>
    <recommendedName>
        <fullName evidence="2">DUF4817 domain-containing protein</fullName>
    </recommendedName>
</protein>
<reference evidence="3 4" key="1">
    <citation type="submission" date="2023-02" db="EMBL/GenBank/DDBJ databases">
        <title>LHISI_Scaffold_Assembly.</title>
        <authorList>
            <person name="Stuart O.P."/>
            <person name="Cleave R."/>
            <person name="Magrath M.J.L."/>
            <person name="Mikheyev A.S."/>
        </authorList>
    </citation>
    <scope>NUCLEOTIDE SEQUENCE [LARGE SCALE GENOMIC DNA]</scope>
    <source>
        <strain evidence="3">Daus_M_001</strain>
        <tissue evidence="3">Leg muscle</tissue>
    </source>
</reference>